<dbReference type="InterPro" id="IPR023407">
    <property type="entry name" value="Ribosomal_eS27_Zn-bd_dom_sf"/>
</dbReference>
<dbReference type="GO" id="GO:1990904">
    <property type="term" value="C:ribonucleoprotein complex"/>
    <property type="evidence" value="ECO:0007669"/>
    <property type="project" value="UniProtKB-KW"/>
</dbReference>
<feature type="zinc finger region" description="C4-type" evidence="5">
    <location>
        <begin position="20"/>
        <end position="42"/>
    </location>
</feature>
<keyword evidence="3 5" id="KW-0689">Ribosomal protein</keyword>
<dbReference type="HAMAP" id="MF_00371">
    <property type="entry name" value="Ribosomal_eS27"/>
    <property type="match status" value="1"/>
</dbReference>
<dbReference type="AlphaFoldDB" id="A0A523BBC0"/>
<dbReference type="Gene3D" id="2.20.25.100">
    <property type="entry name" value="Zn-binding ribosomal proteins"/>
    <property type="match status" value="1"/>
</dbReference>
<comment type="cofactor">
    <cofactor evidence="5">
        <name>Zn(2+)</name>
        <dbReference type="ChEBI" id="CHEBI:29105"/>
    </cofactor>
    <text evidence="5">Binds 1 zinc ion per subunit.</text>
</comment>
<dbReference type="InterPro" id="IPR011332">
    <property type="entry name" value="Ribosomal_zn-bd"/>
</dbReference>
<comment type="subunit">
    <text evidence="5">Part of the 30S ribosomal subunit.</text>
</comment>
<evidence type="ECO:0000256" key="5">
    <source>
        <dbReference type="HAMAP-Rule" id="MF_00371"/>
    </source>
</evidence>
<dbReference type="SUPFAM" id="SSF57829">
    <property type="entry name" value="Zn-binding ribosomal proteins"/>
    <property type="match status" value="1"/>
</dbReference>
<dbReference type="Proteomes" id="UP000315399">
    <property type="component" value="Unassembled WGS sequence"/>
</dbReference>
<evidence type="ECO:0000256" key="4">
    <source>
        <dbReference type="ARBA" id="ARBA00023274"/>
    </source>
</evidence>
<comment type="caution">
    <text evidence="6">The sequence shown here is derived from an EMBL/GenBank/DDBJ whole genome shotgun (WGS) entry which is preliminary data.</text>
</comment>
<feature type="binding site" evidence="5">
    <location>
        <position position="39"/>
    </location>
    <ligand>
        <name>Zn(2+)</name>
        <dbReference type="ChEBI" id="CHEBI:29105"/>
    </ligand>
</feature>
<keyword evidence="4 5" id="KW-0687">Ribonucleoprotein</keyword>
<organism evidence="6 7">
    <name type="scientific">Thermoproteota archaeon</name>
    <dbReference type="NCBI Taxonomy" id="2056631"/>
    <lineage>
        <taxon>Archaea</taxon>
        <taxon>Thermoproteota</taxon>
    </lineage>
</organism>
<dbReference type="GO" id="GO:0008270">
    <property type="term" value="F:zinc ion binding"/>
    <property type="evidence" value="ECO:0007669"/>
    <property type="project" value="UniProtKB-UniRule"/>
</dbReference>
<keyword evidence="5" id="KW-0479">Metal-binding</keyword>
<dbReference type="PANTHER" id="PTHR11594">
    <property type="entry name" value="40S RIBOSOMAL PROTEIN S27"/>
    <property type="match status" value="1"/>
</dbReference>
<keyword evidence="5" id="KW-0863">Zinc-finger</keyword>
<dbReference type="GO" id="GO:0005840">
    <property type="term" value="C:ribosome"/>
    <property type="evidence" value="ECO:0007669"/>
    <property type="project" value="UniProtKB-KW"/>
</dbReference>
<protein>
    <recommendedName>
        <fullName evidence="5">Small ribosomal subunit protein eS27</fullName>
    </recommendedName>
</protein>
<dbReference type="Pfam" id="PF01667">
    <property type="entry name" value="Ribosomal_S27e"/>
    <property type="match status" value="1"/>
</dbReference>
<dbReference type="GO" id="GO:0006412">
    <property type="term" value="P:translation"/>
    <property type="evidence" value="ECO:0007669"/>
    <property type="project" value="UniProtKB-UniRule"/>
</dbReference>
<evidence type="ECO:0000256" key="2">
    <source>
        <dbReference type="ARBA" id="ARBA00022833"/>
    </source>
</evidence>
<gene>
    <name evidence="5" type="primary">rps27e</name>
    <name evidence="6" type="ORF">DSO08_04415</name>
</gene>
<reference evidence="6 7" key="1">
    <citation type="journal article" date="2019" name="Nat. Microbiol.">
        <title>Expanding anaerobic alkane metabolism in the domain of Archaea.</title>
        <authorList>
            <person name="Wang Y."/>
            <person name="Wegener G."/>
            <person name="Hou J."/>
            <person name="Wang F."/>
            <person name="Xiao X."/>
        </authorList>
    </citation>
    <scope>NUCLEOTIDE SEQUENCE [LARGE SCALE GENOMIC DNA]</scope>
    <source>
        <strain evidence="6">WYZ-LMO10</strain>
    </source>
</reference>
<sequence>MKRKEILTPVPRSKFLRVQCPDCGNEQTVFSNVATRVKCNICGRDLALPTGGKSRILSDKVKEIG</sequence>
<keyword evidence="2 5" id="KW-0862">Zinc</keyword>
<name>A0A523BBC0_9CREN</name>
<accession>A0A523BBC0</accession>
<feature type="binding site" evidence="5">
    <location>
        <position position="42"/>
    </location>
    <ligand>
        <name>Zn(2+)</name>
        <dbReference type="ChEBI" id="CHEBI:29105"/>
    </ligand>
</feature>
<dbReference type="EMBL" id="QNVH01000042">
    <property type="protein sequence ID" value="TDA38247.1"/>
    <property type="molecule type" value="Genomic_DNA"/>
</dbReference>
<evidence type="ECO:0000313" key="6">
    <source>
        <dbReference type="EMBL" id="TDA38247.1"/>
    </source>
</evidence>
<proteinExistence type="inferred from homology"/>
<feature type="binding site" evidence="5">
    <location>
        <position position="23"/>
    </location>
    <ligand>
        <name>Zn(2+)</name>
        <dbReference type="ChEBI" id="CHEBI:29105"/>
    </ligand>
</feature>
<evidence type="ECO:0000313" key="7">
    <source>
        <dbReference type="Proteomes" id="UP000315399"/>
    </source>
</evidence>
<evidence type="ECO:0000256" key="1">
    <source>
        <dbReference type="ARBA" id="ARBA00010919"/>
    </source>
</evidence>
<dbReference type="InterPro" id="IPR000592">
    <property type="entry name" value="Ribosomal_eS27"/>
</dbReference>
<comment type="similarity">
    <text evidence="1 5">Belongs to the eukaryotic ribosomal protein eS27 family.</text>
</comment>
<dbReference type="NCBIfam" id="NF001629">
    <property type="entry name" value="PRK00415.1"/>
    <property type="match status" value="1"/>
</dbReference>
<feature type="binding site" evidence="5">
    <location>
        <position position="20"/>
    </location>
    <ligand>
        <name>Zn(2+)</name>
        <dbReference type="ChEBI" id="CHEBI:29105"/>
    </ligand>
</feature>
<dbReference type="GO" id="GO:0003735">
    <property type="term" value="F:structural constituent of ribosome"/>
    <property type="evidence" value="ECO:0007669"/>
    <property type="project" value="InterPro"/>
</dbReference>
<evidence type="ECO:0000256" key="3">
    <source>
        <dbReference type="ARBA" id="ARBA00022980"/>
    </source>
</evidence>